<dbReference type="OrthoDB" id="9775950at2"/>
<feature type="transmembrane region" description="Helical" evidence="6">
    <location>
        <begin position="238"/>
        <end position="258"/>
    </location>
</feature>
<evidence type="ECO:0000256" key="5">
    <source>
        <dbReference type="ARBA" id="ARBA00023136"/>
    </source>
</evidence>
<dbReference type="PANTHER" id="PTHR30250:SF29">
    <property type="entry name" value="POLYSACCHARIDE BIOSYNTHESIS PROTEIN C-TERMINAL DOMAIN-CONTAINING PROTEIN"/>
    <property type="match status" value="1"/>
</dbReference>
<evidence type="ECO:0000256" key="1">
    <source>
        <dbReference type="ARBA" id="ARBA00004651"/>
    </source>
</evidence>
<evidence type="ECO:0000256" key="2">
    <source>
        <dbReference type="ARBA" id="ARBA00022475"/>
    </source>
</evidence>
<dbReference type="PANTHER" id="PTHR30250">
    <property type="entry name" value="PST FAMILY PREDICTED COLANIC ACID TRANSPORTER"/>
    <property type="match status" value="1"/>
</dbReference>
<accession>A0A143HHC5</accession>
<feature type="transmembrane region" description="Helical" evidence="6">
    <location>
        <begin position="449"/>
        <end position="472"/>
    </location>
</feature>
<dbReference type="EMBL" id="CP014806">
    <property type="protein sequence ID" value="AMX01134.1"/>
    <property type="molecule type" value="Genomic_DNA"/>
</dbReference>
<feature type="transmembrane region" description="Helical" evidence="6">
    <location>
        <begin position="123"/>
        <end position="143"/>
    </location>
</feature>
<feature type="transmembrane region" description="Helical" evidence="6">
    <location>
        <begin position="393"/>
        <end position="409"/>
    </location>
</feature>
<evidence type="ECO:0000313" key="7">
    <source>
        <dbReference type="EMBL" id="AMX01134.1"/>
    </source>
</evidence>
<dbReference type="STRING" id="241244.ATY39_15410"/>
<dbReference type="InterPro" id="IPR002797">
    <property type="entry name" value="Polysacc_synth"/>
</dbReference>
<keyword evidence="8" id="KW-1185">Reference proteome</keyword>
<keyword evidence="2" id="KW-1003">Cell membrane</keyword>
<feature type="transmembrane region" description="Helical" evidence="6">
    <location>
        <begin position="51"/>
        <end position="70"/>
    </location>
</feature>
<dbReference type="AlphaFoldDB" id="A0A143HHC5"/>
<sequence>MPEKWGMKVYLKGVAMLTVASLFVKVLSMVYRIPFQNLVGDRGFYIYQQVYPFAAIFVTWTSSGLAVAISKILADEDANKHTSERNAILRFLFSVLAVISAILFIVLFFGAPFFAKMMGDQELAGLIKVASFVVFCIPFLSIYKGFFQSIGNMQPVAYAQMVEQAVRVAIIIVGTWQVVAMTHSLYAAGEVAMGGTVAGELAGVFLLVWFGRKYFFSHESLKSTPIQSLNKWAMTKKLLLFSFSVSLSSLMLLLFQLVDSFTIFSALQKMGLPSLQAMETKGIYDRSQPLVQVGLVIASSLSLAIVPLIAHNQKNREHAKRYIKITYRASLLFGVAAAVGLILVMPNINKTLFETADLSNVLSIFIIQIIWLSLILTITGILQGLGKLKIPSFILLMGILVKCLCNSLFVQTFGIAGAAIAGNMGLMMSAIVLVAYLKKLQTIKLAPWRFYKGMTVAALLMAFVLVLFSVFLEPYARNFSDGRTMALCLTIIKSSIGAFIFLTTLAKMRTLAVREWFLLPLGKYMAAYQLRLGRMRKDTEEKVRQ</sequence>
<name>A0A143HHC5_9BACL</name>
<feature type="transmembrane region" description="Helical" evidence="6">
    <location>
        <begin position="415"/>
        <end position="437"/>
    </location>
</feature>
<reference evidence="8" key="2">
    <citation type="submission" date="2016-03" db="EMBL/GenBank/DDBJ databases">
        <authorList>
            <person name="Ploux O."/>
        </authorList>
    </citation>
    <scope>NUCLEOTIDE SEQUENCE [LARGE SCALE GENOMIC DNA]</scope>
    <source>
        <strain evidence="8">PP9</strain>
    </source>
</reference>
<proteinExistence type="predicted"/>
<feature type="transmembrane region" description="Helical" evidence="6">
    <location>
        <begin position="290"/>
        <end position="310"/>
    </location>
</feature>
<evidence type="ECO:0000256" key="4">
    <source>
        <dbReference type="ARBA" id="ARBA00022989"/>
    </source>
</evidence>
<dbReference type="InterPro" id="IPR050833">
    <property type="entry name" value="Poly_Biosynth_Transport"/>
</dbReference>
<dbReference type="Pfam" id="PF01943">
    <property type="entry name" value="Polysacc_synt"/>
    <property type="match status" value="1"/>
</dbReference>
<gene>
    <name evidence="7" type="ORF">ATY39_15410</name>
</gene>
<feature type="transmembrane region" description="Helical" evidence="6">
    <location>
        <begin position="192"/>
        <end position="210"/>
    </location>
</feature>
<reference evidence="7 8" key="1">
    <citation type="journal article" date="2016" name="Genome Announc.">
        <title>Whole-Genome Sequence of Rummeliibacillus stabekisii Strain PP9 Isolated from Antarctic Soil.</title>
        <authorList>
            <person name="da Mota F.F."/>
            <person name="Vollu R.E."/>
            <person name="Jurelevicius D."/>
            <person name="Seldin L."/>
        </authorList>
    </citation>
    <scope>NUCLEOTIDE SEQUENCE [LARGE SCALE GENOMIC DNA]</scope>
    <source>
        <strain evidence="7 8">PP9</strain>
    </source>
</reference>
<dbReference type="CDD" id="cd13124">
    <property type="entry name" value="MATE_SpoVB_like"/>
    <property type="match status" value="1"/>
</dbReference>
<keyword evidence="3 6" id="KW-0812">Transmembrane</keyword>
<dbReference type="InterPro" id="IPR024923">
    <property type="entry name" value="PG_synth_SpoVB"/>
</dbReference>
<feature type="transmembrane region" description="Helical" evidence="6">
    <location>
        <begin position="164"/>
        <end position="186"/>
    </location>
</feature>
<dbReference type="KEGG" id="rst:ATY39_15410"/>
<keyword evidence="4 6" id="KW-1133">Transmembrane helix</keyword>
<feature type="transmembrane region" description="Helical" evidence="6">
    <location>
        <begin position="9"/>
        <end position="31"/>
    </location>
</feature>
<evidence type="ECO:0000313" key="8">
    <source>
        <dbReference type="Proteomes" id="UP000076021"/>
    </source>
</evidence>
<dbReference type="PIRSF" id="PIRSF038958">
    <property type="entry name" value="PG_synth_SpoVB"/>
    <property type="match status" value="1"/>
</dbReference>
<feature type="transmembrane region" description="Helical" evidence="6">
    <location>
        <begin position="91"/>
        <end position="111"/>
    </location>
</feature>
<comment type="subcellular location">
    <subcellularLocation>
        <location evidence="1">Cell membrane</location>
        <topology evidence="1">Multi-pass membrane protein</topology>
    </subcellularLocation>
</comment>
<feature type="transmembrane region" description="Helical" evidence="6">
    <location>
        <begin position="331"/>
        <end position="349"/>
    </location>
</feature>
<dbReference type="Proteomes" id="UP000076021">
    <property type="component" value="Chromosome"/>
</dbReference>
<keyword evidence="5 6" id="KW-0472">Membrane</keyword>
<dbReference type="GO" id="GO:0005886">
    <property type="term" value="C:plasma membrane"/>
    <property type="evidence" value="ECO:0007669"/>
    <property type="project" value="UniProtKB-SubCell"/>
</dbReference>
<protein>
    <submittedName>
        <fullName evidence="7">Uncharacterized protein</fullName>
    </submittedName>
</protein>
<feature type="transmembrane region" description="Helical" evidence="6">
    <location>
        <begin position="484"/>
        <end position="506"/>
    </location>
</feature>
<evidence type="ECO:0000256" key="6">
    <source>
        <dbReference type="SAM" id="Phobius"/>
    </source>
</evidence>
<evidence type="ECO:0000256" key="3">
    <source>
        <dbReference type="ARBA" id="ARBA00022692"/>
    </source>
</evidence>
<feature type="transmembrane region" description="Helical" evidence="6">
    <location>
        <begin position="361"/>
        <end position="381"/>
    </location>
</feature>
<organism evidence="7 8">
    <name type="scientific">Rummeliibacillus stabekisii</name>
    <dbReference type="NCBI Taxonomy" id="241244"/>
    <lineage>
        <taxon>Bacteria</taxon>
        <taxon>Bacillati</taxon>
        <taxon>Bacillota</taxon>
        <taxon>Bacilli</taxon>
        <taxon>Bacillales</taxon>
        <taxon>Caryophanaceae</taxon>
        <taxon>Rummeliibacillus</taxon>
    </lineage>
</organism>